<reference evidence="1 2" key="1">
    <citation type="submission" date="2023-10" db="EMBL/GenBank/DDBJ databases">
        <title>The genome sequence of Streptomyces sp. HUAS YS2.</title>
        <authorList>
            <person name="Mo P."/>
        </authorList>
    </citation>
    <scope>NUCLEOTIDE SEQUENCE [LARGE SCALE GENOMIC DNA]</scope>
    <source>
        <strain evidence="1 2">HUAS YS2</strain>
    </source>
</reference>
<name>A0ABZ0LWD5_9ACTN</name>
<proteinExistence type="predicted"/>
<evidence type="ECO:0000313" key="2">
    <source>
        <dbReference type="Proteomes" id="UP001301731"/>
    </source>
</evidence>
<dbReference type="EMBL" id="CP137573">
    <property type="protein sequence ID" value="WOX23645.1"/>
    <property type="molecule type" value="Genomic_DNA"/>
</dbReference>
<dbReference type="RefSeq" id="WP_318105690.1">
    <property type="nucleotide sequence ID" value="NZ_CP137573.1"/>
</dbReference>
<dbReference type="Proteomes" id="UP001301731">
    <property type="component" value="Chromosome"/>
</dbReference>
<sequence length="91" mass="10118">MAVLVVVDIPGGTKEQYEANHKKITGSPWFPPKGFVSHVAAPSEAGWLIVDVFETKDDYTAFVERAMPIFQENGTPPVHPKFYEPANFVAR</sequence>
<protein>
    <recommendedName>
        <fullName evidence="3">ABM domain-containing protein</fullName>
    </recommendedName>
</protein>
<accession>A0ABZ0LWD5</accession>
<gene>
    <name evidence="1" type="ORF">R2D22_20560</name>
</gene>
<keyword evidence="2" id="KW-1185">Reference proteome</keyword>
<evidence type="ECO:0008006" key="3">
    <source>
        <dbReference type="Google" id="ProtNLM"/>
    </source>
</evidence>
<evidence type="ECO:0000313" key="1">
    <source>
        <dbReference type="EMBL" id="WOX23645.1"/>
    </source>
</evidence>
<organism evidence="1 2">
    <name type="scientific">Streptomyces solicathayae</name>
    <dbReference type="NCBI Taxonomy" id="3081768"/>
    <lineage>
        <taxon>Bacteria</taxon>
        <taxon>Bacillati</taxon>
        <taxon>Actinomycetota</taxon>
        <taxon>Actinomycetes</taxon>
        <taxon>Kitasatosporales</taxon>
        <taxon>Streptomycetaceae</taxon>
        <taxon>Streptomyces</taxon>
    </lineage>
</organism>